<dbReference type="InterPro" id="IPR007900">
    <property type="entry name" value="TAF4_C"/>
</dbReference>
<evidence type="ECO:0000256" key="9">
    <source>
        <dbReference type="SAM" id="MobiDB-lite"/>
    </source>
</evidence>
<feature type="region of interest" description="Disordered" evidence="9">
    <location>
        <begin position="342"/>
        <end position="363"/>
    </location>
</feature>
<keyword evidence="4" id="KW-0805">Transcription regulation</keyword>
<evidence type="ECO:0000256" key="3">
    <source>
        <dbReference type="ARBA" id="ARBA00017306"/>
    </source>
</evidence>
<keyword evidence="6" id="KW-0539">Nucleus</keyword>
<dbReference type="EMBL" id="BAABUJ010000023">
    <property type="protein sequence ID" value="GAA5802541.1"/>
    <property type="molecule type" value="Genomic_DNA"/>
</dbReference>
<reference evidence="11 12" key="1">
    <citation type="submission" date="2024-04" db="EMBL/GenBank/DDBJ databases">
        <title>genome sequences of Mucor flavus KT1a and Helicostylum pulchrum KT1b strains isolation_sourced from the surface of a dry-aged beef.</title>
        <authorList>
            <person name="Toyotome T."/>
            <person name="Hosono M."/>
            <person name="Torimaru M."/>
            <person name="Fukuda K."/>
            <person name="Mikami N."/>
        </authorList>
    </citation>
    <scope>NUCLEOTIDE SEQUENCE [LARGE SCALE GENOMIC DNA]</scope>
    <source>
        <strain evidence="11 12">KT1b</strain>
    </source>
</reference>
<comment type="caution">
    <text evidence="11">The sequence shown here is derived from an EMBL/GenBank/DDBJ whole genome shotgun (WGS) entry which is preliminary data.</text>
</comment>
<feature type="region of interest" description="Disordered" evidence="9">
    <location>
        <begin position="624"/>
        <end position="673"/>
    </location>
</feature>
<gene>
    <name evidence="11" type="ORF">HPULCUR_008009</name>
</gene>
<dbReference type="Pfam" id="PF05236">
    <property type="entry name" value="TAF4"/>
    <property type="match status" value="1"/>
</dbReference>
<dbReference type="InterPro" id="IPR045144">
    <property type="entry name" value="TAF4"/>
</dbReference>
<comment type="function">
    <text evidence="7">Functions as a component of the DNA-binding general transcription factor complex TFIID. Binding of TFIID to a promoter (with or without TATA element) is the initial step in pre-initiation complex (PIC) formation. TFIID plays a key role in the regulation of gene expression by RNA polymerase II through different activities such as transcription activator interaction, core promoter recognition and selectivity, TFIIA and TFIIB interaction, chromatin modification (histone acetylation by TAF1), facilitation of DNA opening and initiation of transcription.</text>
</comment>
<feature type="compositionally biased region" description="Pro residues" evidence="9">
    <location>
        <begin position="429"/>
        <end position="441"/>
    </location>
</feature>
<protein>
    <recommendedName>
        <fullName evidence="3">Transcription initiation factor TFIID subunit 4</fullName>
    </recommendedName>
    <alternativeName>
        <fullName evidence="8">TBP-associated factor 4</fullName>
    </alternativeName>
</protein>
<evidence type="ECO:0000313" key="11">
    <source>
        <dbReference type="EMBL" id="GAA5802541.1"/>
    </source>
</evidence>
<evidence type="ECO:0000256" key="8">
    <source>
        <dbReference type="ARBA" id="ARBA00031747"/>
    </source>
</evidence>
<organism evidence="11 12">
    <name type="scientific">Helicostylum pulchrum</name>
    <dbReference type="NCBI Taxonomy" id="562976"/>
    <lineage>
        <taxon>Eukaryota</taxon>
        <taxon>Fungi</taxon>
        <taxon>Fungi incertae sedis</taxon>
        <taxon>Mucoromycota</taxon>
        <taxon>Mucoromycotina</taxon>
        <taxon>Mucoromycetes</taxon>
        <taxon>Mucorales</taxon>
        <taxon>Mucorineae</taxon>
        <taxon>Mucoraceae</taxon>
        <taxon>Helicostylum</taxon>
    </lineage>
</organism>
<dbReference type="CDD" id="cd08045">
    <property type="entry name" value="HFD_TAF4"/>
    <property type="match status" value="1"/>
</dbReference>
<feature type="compositionally biased region" description="Basic and acidic residues" evidence="9">
    <location>
        <begin position="624"/>
        <end position="642"/>
    </location>
</feature>
<evidence type="ECO:0000256" key="4">
    <source>
        <dbReference type="ARBA" id="ARBA00023015"/>
    </source>
</evidence>
<accession>A0ABP9Y6G5</accession>
<feature type="region of interest" description="Disordered" evidence="9">
    <location>
        <begin position="428"/>
        <end position="471"/>
    </location>
</feature>
<feature type="compositionally biased region" description="Low complexity" evidence="9">
    <location>
        <begin position="342"/>
        <end position="358"/>
    </location>
</feature>
<dbReference type="PANTHER" id="PTHR15138">
    <property type="entry name" value="TRANSCRIPTION INITIATION FACTOR TFIID SUBUNIT 4"/>
    <property type="match status" value="1"/>
</dbReference>
<feature type="compositionally biased region" description="Polar residues" evidence="9">
    <location>
        <begin position="753"/>
        <end position="768"/>
    </location>
</feature>
<evidence type="ECO:0000256" key="1">
    <source>
        <dbReference type="ARBA" id="ARBA00004123"/>
    </source>
</evidence>
<sequence>MSEKEESKEDHKVENLNFSFQDILGDDEASTNNHSFQSIVQTFRNEDNQSASYNNLPAELQHLFSLSESNASSDIQMWNNNDAVSSPHSAVSTPTTNTQPQQHFVTQSPMAEASPTQSNTSQPSIKPQQNSPQESPQLAIQASPRTSTEQLSSPQHSPQTIIHSPLSNASPQVSVQQSPLIHVQPSPTISSPNVIAPQQHTMSQSPQIAAMSQSPQVASMAQSPQITNMAQSPQINNMTQSPQITTMSQSPQITNTTQSPQITTMAQSPQITTMAQSPQITNTTQSPQIAAMSQSPQITTMAQSPQIAAVVSQSPQIAARSSPAISQSPVVIAPQQHIQPIMPQQQQIQPQPTTNTQQSTGGAATSMTLLDNLTAQLSPDRRDRFIELFRQLQNSDVTANEFLAQARMLLGQQQYQQLENLKNKQAQPIKPPIQPHQPPQQPQQQVQPVQSINNKPKRPMNSSQVRAEDTQRAMSGLIAPQAKRSRTSDIPINSSQPLPLYKATTSPVPQQQHSIDLSATAEAEEVPSTTQDFMNTSMLKDIINNIVSGQNLKLELDVVTLIGLATQDRIQNLIRQMVVASKHRVDSQTFTQPAPDEKGNQPFKIVDVQDIKKQLLAIERVEREEERKRKEIISERERKAQLGEETNEGGDDDKPNKKKKKKDMGPGVTARYMSDDVRNKTTNETALMIAGGVMKSWMLTGMAPSSSKEKVPPLPPVRAASISTPVIVPESPAPLPPLITPAVTPINTVMLDSSSASPQVTSPTNQSFIDPGTPLDDQPRGRGRPRRRKSGSGPDIMLGKKPKGYIGRVGDGGLFLPPSTIGRPHRLGEQGARKITVRDALFVLEDEYENKRQSARRTLIKSYSKYLK</sequence>
<proteinExistence type="inferred from homology"/>
<feature type="domain" description="Transcription initiation factor TFIID component TAF4 C-terminal" evidence="10">
    <location>
        <begin position="521"/>
        <end position="709"/>
    </location>
</feature>
<comment type="subcellular location">
    <subcellularLocation>
        <location evidence="1">Nucleus</location>
    </subcellularLocation>
</comment>
<feature type="compositionally biased region" description="Basic residues" evidence="9">
    <location>
        <begin position="781"/>
        <end position="790"/>
    </location>
</feature>
<dbReference type="Proteomes" id="UP001476247">
    <property type="component" value="Unassembled WGS sequence"/>
</dbReference>
<evidence type="ECO:0000259" key="10">
    <source>
        <dbReference type="Pfam" id="PF05236"/>
    </source>
</evidence>
<keyword evidence="12" id="KW-1185">Reference proteome</keyword>
<feature type="region of interest" description="Disordered" evidence="9">
    <location>
        <begin position="78"/>
        <end position="190"/>
    </location>
</feature>
<feature type="region of interest" description="Disordered" evidence="9">
    <location>
        <begin position="753"/>
        <end position="803"/>
    </location>
</feature>
<evidence type="ECO:0000256" key="2">
    <source>
        <dbReference type="ARBA" id="ARBA00006178"/>
    </source>
</evidence>
<comment type="similarity">
    <text evidence="2">Belongs to the TAF4 family.</text>
</comment>
<evidence type="ECO:0000256" key="7">
    <source>
        <dbReference type="ARBA" id="ARBA00025346"/>
    </source>
</evidence>
<name>A0ABP9Y6G5_9FUNG</name>
<evidence type="ECO:0000256" key="5">
    <source>
        <dbReference type="ARBA" id="ARBA00023163"/>
    </source>
</evidence>
<dbReference type="PANTHER" id="PTHR15138:SF14">
    <property type="entry name" value="TRANSCRIPTION INITIATION FACTOR TFIID SUBUNIT 4"/>
    <property type="match status" value="1"/>
</dbReference>
<evidence type="ECO:0000256" key="6">
    <source>
        <dbReference type="ARBA" id="ARBA00023242"/>
    </source>
</evidence>
<keyword evidence="5" id="KW-0804">Transcription</keyword>
<evidence type="ECO:0000313" key="12">
    <source>
        <dbReference type="Proteomes" id="UP001476247"/>
    </source>
</evidence>